<dbReference type="PANTHER" id="PTHR34105:SF1">
    <property type="entry name" value="PROLINE-, GLUTAMIC ACID- AND LEUCINE-RICH PROTEIN 1"/>
    <property type="match status" value="1"/>
</dbReference>
<dbReference type="InterPro" id="IPR016024">
    <property type="entry name" value="ARM-type_fold"/>
</dbReference>
<reference evidence="7" key="1">
    <citation type="submission" date="2022-12" db="EMBL/GenBank/DDBJ databases">
        <authorList>
            <person name="Webb A."/>
        </authorList>
    </citation>
    <scope>NUCLEOTIDE SEQUENCE</scope>
    <source>
        <strain evidence="7">Hp1</strain>
    </source>
</reference>
<keyword evidence="3" id="KW-0539">Nucleus</keyword>
<evidence type="ECO:0000256" key="1">
    <source>
        <dbReference type="ARBA" id="ARBA00004123"/>
    </source>
</evidence>
<dbReference type="GO" id="GO:0005634">
    <property type="term" value="C:nucleus"/>
    <property type="evidence" value="ECO:0007669"/>
    <property type="project" value="UniProtKB-SubCell"/>
</dbReference>
<proteinExistence type="inferred from homology"/>
<dbReference type="AlphaFoldDB" id="A0AAV0V387"/>
<evidence type="ECO:0000256" key="4">
    <source>
        <dbReference type="SAM" id="MobiDB-lite"/>
    </source>
</evidence>
<protein>
    <recommendedName>
        <fullName evidence="6">Pre-rRNA-processing protein RIX1 N-terminal domain-containing protein</fullName>
    </recommendedName>
</protein>
<keyword evidence="5" id="KW-0732">Signal</keyword>
<evidence type="ECO:0000256" key="2">
    <source>
        <dbReference type="ARBA" id="ARBA00010511"/>
    </source>
</evidence>
<feature type="compositionally biased region" description="Acidic residues" evidence="4">
    <location>
        <begin position="744"/>
        <end position="771"/>
    </location>
</feature>
<dbReference type="Pfam" id="PF08167">
    <property type="entry name" value="RIX1"/>
    <property type="match status" value="1"/>
</dbReference>
<evidence type="ECO:0000313" key="7">
    <source>
        <dbReference type="EMBL" id="CAI5742758.1"/>
    </source>
</evidence>
<feature type="chain" id="PRO_5043897601" description="Pre-rRNA-processing protein RIX1 N-terminal domain-containing protein" evidence="5">
    <location>
        <begin position="23"/>
        <end position="771"/>
    </location>
</feature>
<dbReference type="Proteomes" id="UP001162031">
    <property type="component" value="Unassembled WGS sequence"/>
</dbReference>
<dbReference type="PANTHER" id="PTHR34105">
    <property type="entry name" value="PROLINE-, GLUTAMIC ACID- AND LEUCINE-RICH PROTEIN 1"/>
    <property type="match status" value="1"/>
</dbReference>
<evidence type="ECO:0000256" key="5">
    <source>
        <dbReference type="SAM" id="SignalP"/>
    </source>
</evidence>
<accession>A0AAV0V387</accession>
<feature type="domain" description="Pre-rRNA-processing protein RIX1 N-terminal" evidence="6">
    <location>
        <begin position="41"/>
        <end position="223"/>
    </location>
</feature>
<feature type="region of interest" description="Disordered" evidence="4">
    <location>
        <begin position="691"/>
        <end position="771"/>
    </location>
</feature>
<dbReference type="SUPFAM" id="SSF48371">
    <property type="entry name" value="ARM repeat"/>
    <property type="match status" value="1"/>
</dbReference>
<evidence type="ECO:0000259" key="6">
    <source>
        <dbReference type="Pfam" id="PF08167"/>
    </source>
</evidence>
<comment type="subcellular location">
    <subcellularLocation>
        <location evidence="1">Nucleus</location>
    </subcellularLocation>
</comment>
<dbReference type="GO" id="GO:0006364">
    <property type="term" value="P:rRNA processing"/>
    <property type="evidence" value="ECO:0007669"/>
    <property type="project" value="TreeGrafter"/>
</dbReference>
<evidence type="ECO:0000256" key="3">
    <source>
        <dbReference type="ARBA" id="ARBA00023242"/>
    </source>
</evidence>
<feature type="compositionally biased region" description="Acidic residues" evidence="4">
    <location>
        <begin position="725"/>
        <end position="734"/>
    </location>
</feature>
<comment type="caution">
    <text evidence="7">The sequence shown here is derived from an EMBL/GenBank/DDBJ whole genome shotgun (WGS) entry which is preliminary data.</text>
</comment>
<dbReference type="InterPro" id="IPR012583">
    <property type="entry name" value="RIX1_N"/>
</dbReference>
<comment type="similarity">
    <text evidence="2">Belongs to the RIX1/PELP1 family.</text>
</comment>
<dbReference type="EMBL" id="CANTFL010001475">
    <property type="protein sequence ID" value="CAI5742758.1"/>
    <property type="molecule type" value="Genomic_DNA"/>
</dbReference>
<organism evidence="7 8">
    <name type="scientific">Hyaloperonospora brassicae</name>
    <name type="common">Brassica downy mildew</name>
    <name type="synonym">Peronospora brassicae</name>
    <dbReference type="NCBI Taxonomy" id="162125"/>
    <lineage>
        <taxon>Eukaryota</taxon>
        <taxon>Sar</taxon>
        <taxon>Stramenopiles</taxon>
        <taxon>Oomycota</taxon>
        <taxon>Peronosporomycetes</taxon>
        <taxon>Peronosporales</taxon>
        <taxon>Peronosporaceae</taxon>
        <taxon>Hyaloperonospora</taxon>
    </lineage>
</organism>
<gene>
    <name evidence="7" type="ORF">HBR001_LOCUS9142</name>
</gene>
<feature type="signal peptide" evidence="5">
    <location>
        <begin position="1"/>
        <end position="22"/>
    </location>
</feature>
<keyword evidence="8" id="KW-1185">Reference proteome</keyword>
<name>A0AAV0V387_HYABA</name>
<sequence length="771" mass="83540">MASDMRAAQCALARNLLSSVLALAFPCDLESDSAVQRSFLAQQLPPLCEALERHNVFGLVTDGKALTKWQAKLLQLIDGPGACGCVGWKLLLTTTRQSSLARLELLATELLERVVKLLKRQVSSKEDDIGAWEATAAALGVAQVLLRHADRYNPDIRREVQEQQAKLLQPLVALLLSKRQSSEMALAFVAALELIAALLRVSPNSLRTYAVKIESACVNALFPAANGDAQNEILAEKAMTCLALLCNASDKPQQVWMLMAQKALEAAHQQLDLFASKRSTAYFTEAMTGKKLWVQGAASQHLATYHRAEVTLVRMTRAVSVLCELLSARTATQNRGQVSEREAQQILPGVVLFAQRAMAVRAHEVGKHTGVSDNGVRLPLSVIYAMAPRVYVQALRALSASVDRTGLCALRHASKITRVLLLASENVGDAEDLQALAHATAVCARRLGASTVEKFGVPLLTDLVTRCKRSLDEATSTQLPANDLMVKLATQQMDMKNNSSKSKKRKRQAAAAATIAALNGGNTFGSQAAFVSVRDEAFVTLTLETVITAAAGCVSVYGSLLPEDCRSLFRGLLLEAAQHRQMVGSGQTYGEVDPVALALLSDVVTADTVGSHAANLHYGIQYWQRRIVRTGGALSVFQSVALNVGEALLHPRAPPLTIDFQKDSSEEQKHNGYHRSEPKAIAWTAGLDNAMEWDGSEHDDSGDGGAEDVERPNEESTELGASTVVDDDLDEDYEDARPQGPTDEPMEVDMQEVAIEEEEEGEEEEERTSDD</sequence>
<evidence type="ECO:0000313" key="8">
    <source>
        <dbReference type="Proteomes" id="UP001162031"/>
    </source>
</evidence>